<evidence type="ECO:0000313" key="1">
    <source>
        <dbReference type="EMBL" id="KGM36560.1"/>
    </source>
</evidence>
<dbReference type="RefSeq" id="WP_156956309.1">
    <property type="nucleotide sequence ID" value="NZ_JPEN01000098.1"/>
</dbReference>
<evidence type="ECO:0000313" key="2">
    <source>
        <dbReference type="Proteomes" id="UP000030019"/>
    </source>
</evidence>
<dbReference type="AlphaFoldDB" id="A0A0A0DES1"/>
<name>A0A0A0DES1_9STRE</name>
<dbReference type="PATRIC" id="fig|176090.4.peg.1654"/>
<sequence>MGRFGHMGGGNFSDIPSEGPYTYSQRSIPYVENLKAYHNGNFKTDSYFDKIDAISEGDIKTFNRILREEGIEEVSQKDFARYSADYRTYLEKTSNELNMSYEDIKYGVHRKAAEWGDMSGGAEQIVTPFRGDVMLDLGMMEEF</sequence>
<dbReference type="Proteomes" id="UP000030019">
    <property type="component" value="Unassembled WGS sequence"/>
</dbReference>
<reference evidence="1 2" key="1">
    <citation type="submission" date="2014-06" db="EMBL/GenBank/DDBJ databases">
        <authorList>
            <person name="Teng J.L."/>
            <person name="Huang Y."/>
            <person name="Tse H."/>
            <person name="Lau S.K."/>
            <person name="Woo P.C."/>
        </authorList>
    </citation>
    <scope>NUCLEOTIDE SEQUENCE [LARGE SCALE GENOMIC DNA]</scope>
    <source>
        <strain evidence="1 2">HKU4</strain>
    </source>
</reference>
<keyword evidence="2" id="KW-1185">Reference proteome</keyword>
<proteinExistence type="predicted"/>
<protein>
    <submittedName>
        <fullName evidence="1">Uncharacterized protein</fullName>
    </submittedName>
</protein>
<organism evidence="1 2">
    <name type="scientific">Streptococcus sinensis</name>
    <dbReference type="NCBI Taxonomy" id="176090"/>
    <lineage>
        <taxon>Bacteria</taxon>
        <taxon>Bacillati</taxon>
        <taxon>Bacillota</taxon>
        <taxon>Bacilli</taxon>
        <taxon>Lactobacillales</taxon>
        <taxon>Streptococcaceae</taxon>
        <taxon>Streptococcus</taxon>
    </lineage>
</organism>
<dbReference type="STRING" id="176090.SSIN_1707"/>
<dbReference type="EMBL" id="JPEN01000098">
    <property type="protein sequence ID" value="KGM36560.1"/>
    <property type="molecule type" value="Genomic_DNA"/>
</dbReference>
<gene>
    <name evidence="1" type="ORF">SSIN_1707</name>
</gene>
<comment type="caution">
    <text evidence="1">The sequence shown here is derived from an EMBL/GenBank/DDBJ whole genome shotgun (WGS) entry which is preliminary data.</text>
</comment>
<accession>A0A0A0DES1</accession>